<dbReference type="Pfam" id="PF07738">
    <property type="entry name" value="Sad1_UNC"/>
    <property type="match status" value="1"/>
</dbReference>
<feature type="region of interest" description="Disordered" evidence="5">
    <location>
        <begin position="125"/>
        <end position="155"/>
    </location>
</feature>
<comment type="subcellular location">
    <subcellularLocation>
        <location evidence="1">Endomembrane system</location>
    </subcellularLocation>
</comment>
<dbReference type="PROSITE" id="PS51469">
    <property type="entry name" value="SUN"/>
    <property type="match status" value="1"/>
</dbReference>
<keyword evidence="2" id="KW-0812">Transmembrane</keyword>
<evidence type="ECO:0000256" key="1">
    <source>
        <dbReference type="ARBA" id="ARBA00004308"/>
    </source>
</evidence>
<dbReference type="Pfam" id="PF05032">
    <property type="entry name" value="Spo12"/>
    <property type="match status" value="1"/>
</dbReference>
<dbReference type="OMA" id="PSMQNMV"/>
<name>A0A1R3RCH9_ASPC5</name>
<dbReference type="STRING" id="602072.A0A1R3RCH9"/>
<dbReference type="Proteomes" id="UP000188318">
    <property type="component" value="Unassembled WGS sequence"/>
</dbReference>
<feature type="region of interest" description="Disordered" evidence="5">
    <location>
        <begin position="462"/>
        <end position="490"/>
    </location>
</feature>
<organism evidence="8 9">
    <name type="scientific">Aspergillus carbonarius (strain ITEM 5010)</name>
    <dbReference type="NCBI Taxonomy" id="602072"/>
    <lineage>
        <taxon>Eukaryota</taxon>
        <taxon>Fungi</taxon>
        <taxon>Dikarya</taxon>
        <taxon>Ascomycota</taxon>
        <taxon>Pezizomycotina</taxon>
        <taxon>Eurotiomycetes</taxon>
        <taxon>Eurotiomycetidae</taxon>
        <taxon>Eurotiales</taxon>
        <taxon>Aspergillaceae</taxon>
        <taxon>Aspergillus</taxon>
        <taxon>Aspergillus subgen. Circumdati</taxon>
    </lineage>
</organism>
<dbReference type="VEuPathDB" id="FungiDB:ASPCADRAFT_408780"/>
<feature type="compositionally biased region" description="Polar residues" evidence="5">
    <location>
        <begin position="553"/>
        <end position="573"/>
    </location>
</feature>
<protein>
    <recommendedName>
        <fullName evidence="7">SUN domain-containing protein</fullName>
    </recommendedName>
</protein>
<evidence type="ECO:0000313" key="9">
    <source>
        <dbReference type="Proteomes" id="UP000188318"/>
    </source>
</evidence>
<evidence type="ECO:0000256" key="2">
    <source>
        <dbReference type="ARBA" id="ARBA00022692"/>
    </source>
</evidence>
<dbReference type="OrthoDB" id="434771at2759"/>
<feature type="compositionally biased region" description="Polar residues" evidence="5">
    <location>
        <begin position="519"/>
        <end position="545"/>
    </location>
</feature>
<proteinExistence type="predicted"/>
<evidence type="ECO:0000256" key="6">
    <source>
        <dbReference type="SAM" id="SignalP"/>
    </source>
</evidence>
<dbReference type="EMBL" id="KV907508">
    <property type="protein sequence ID" value="OOF92190.1"/>
    <property type="molecule type" value="Genomic_DNA"/>
</dbReference>
<feature type="compositionally biased region" description="Basic and acidic residues" evidence="5">
    <location>
        <begin position="941"/>
        <end position="950"/>
    </location>
</feature>
<dbReference type="Gene3D" id="2.60.120.260">
    <property type="entry name" value="Galactose-binding domain-like"/>
    <property type="match status" value="1"/>
</dbReference>
<evidence type="ECO:0000259" key="7">
    <source>
        <dbReference type="PROSITE" id="PS51469"/>
    </source>
</evidence>
<evidence type="ECO:0000256" key="4">
    <source>
        <dbReference type="ARBA" id="ARBA00023136"/>
    </source>
</evidence>
<feature type="region of interest" description="Disordered" evidence="5">
    <location>
        <begin position="722"/>
        <end position="905"/>
    </location>
</feature>
<reference evidence="9" key="1">
    <citation type="journal article" date="2017" name="Genome Biol.">
        <title>Comparative genomics reveals high biological diversity and specific adaptations in the industrially and medically important fungal genus Aspergillus.</title>
        <authorList>
            <person name="de Vries R.P."/>
            <person name="Riley R."/>
            <person name="Wiebenga A."/>
            <person name="Aguilar-Osorio G."/>
            <person name="Amillis S."/>
            <person name="Uchima C.A."/>
            <person name="Anderluh G."/>
            <person name="Asadollahi M."/>
            <person name="Askin M."/>
            <person name="Barry K."/>
            <person name="Battaglia E."/>
            <person name="Bayram O."/>
            <person name="Benocci T."/>
            <person name="Braus-Stromeyer S.A."/>
            <person name="Caldana C."/>
            <person name="Canovas D."/>
            <person name="Cerqueira G.C."/>
            <person name="Chen F."/>
            <person name="Chen W."/>
            <person name="Choi C."/>
            <person name="Clum A."/>
            <person name="Dos Santos R.A."/>
            <person name="Damasio A.R."/>
            <person name="Diallinas G."/>
            <person name="Emri T."/>
            <person name="Fekete E."/>
            <person name="Flipphi M."/>
            <person name="Freyberg S."/>
            <person name="Gallo A."/>
            <person name="Gournas C."/>
            <person name="Habgood R."/>
            <person name="Hainaut M."/>
            <person name="Harispe M.L."/>
            <person name="Henrissat B."/>
            <person name="Hilden K.S."/>
            <person name="Hope R."/>
            <person name="Hossain A."/>
            <person name="Karabika E."/>
            <person name="Karaffa L."/>
            <person name="Karanyi Z."/>
            <person name="Krasevec N."/>
            <person name="Kuo A."/>
            <person name="Kusch H."/>
            <person name="LaButti K."/>
            <person name="Lagendijk E.L."/>
            <person name="Lapidus A."/>
            <person name="Levasseur A."/>
            <person name="Lindquist E."/>
            <person name="Lipzen A."/>
            <person name="Logrieco A.F."/>
            <person name="MacCabe A."/>
            <person name="Maekelae M.R."/>
            <person name="Malavazi I."/>
            <person name="Melin P."/>
            <person name="Meyer V."/>
            <person name="Mielnichuk N."/>
            <person name="Miskei M."/>
            <person name="Molnar A.P."/>
            <person name="Mule G."/>
            <person name="Ngan C.Y."/>
            <person name="Orejas M."/>
            <person name="Orosz E."/>
            <person name="Ouedraogo J.P."/>
            <person name="Overkamp K.M."/>
            <person name="Park H.-S."/>
            <person name="Perrone G."/>
            <person name="Piumi F."/>
            <person name="Punt P.J."/>
            <person name="Ram A.F."/>
            <person name="Ramon A."/>
            <person name="Rauscher S."/>
            <person name="Record E."/>
            <person name="Riano-Pachon D.M."/>
            <person name="Robert V."/>
            <person name="Roehrig J."/>
            <person name="Ruller R."/>
            <person name="Salamov A."/>
            <person name="Salih N.S."/>
            <person name="Samson R.A."/>
            <person name="Sandor E."/>
            <person name="Sanguinetti M."/>
            <person name="Schuetze T."/>
            <person name="Sepcic K."/>
            <person name="Shelest E."/>
            <person name="Sherlock G."/>
            <person name="Sophianopoulou V."/>
            <person name="Squina F.M."/>
            <person name="Sun H."/>
            <person name="Susca A."/>
            <person name="Todd R.B."/>
            <person name="Tsang A."/>
            <person name="Unkles S.E."/>
            <person name="van de Wiele N."/>
            <person name="van Rossen-Uffink D."/>
            <person name="Oliveira J.V."/>
            <person name="Vesth T.C."/>
            <person name="Visser J."/>
            <person name="Yu J.-H."/>
            <person name="Zhou M."/>
            <person name="Andersen M.R."/>
            <person name="Archer D.B."/>
            <person name="Baker S.E."/>
            <person name="Benoit I."/>
            <person name="Brakhage A.A."/>
            <person name="Braus G.H."/>
            <person name="Fischer R."/>
            <person name="Frisvad J.C."/>
            <person name="Goldman G.H."/>
            <person name="Houbraken J."/>
            <person name="Oakley B."/>
            <person name="Pocsi I."/>
            <person name="Scazzocchio C."/>
            <person name="Seiboth B."/>
            <person name="vanKuyk P.A."/>
            <person name="Wortman J."/>
            <person name="Dyer P.S."/>
            <person name="Grigoriev I.V."/>
        </authorList>
    </citation>
    <scope>NUCLEOTIDE SEQUENCE [LARGE SCALE GENOMIC DNA]</scope>
    <source>
        <strain evidence="9">ITEM 5010</strain>
    </source>
</reference>
<feature type="compositionally biased region" description="Low complexity" evidence="5">
    <location>
        <begin position="722"/>
        <end position="744"/>
    </location>
</feature>
<feature type="region of interest" description="Disordered" evidence="5">
    <location>
        <begin position="78"/>
        <end position="101"/>
    </location>
</feature>
<dbReference type="PANTHER" id="PTHR12953:SF0">
    <property type="entry name" value="SUN DOMAIN-CONTAINING OSSIFICATION FACTOR"/>
    <property type="match status" value="1"/>
</dbReference>
<dbReference type="GO" id="GO:0016020">
    <property type="term" value="C:membrane"/>
    <property type="evidence" value="ECO:0007669"/>
    <property type="project" value="InterPro"/>
</dbReference>
<keyword evidence="9" id="KW-1185">Reference proteome</keyword>
<dbReference type="FunFam" id="2.60.120.260:FF:000082">
    <property type="entry name" value="Sad1/UNC domain protein"/>
    <property type="match status" value="1"/>
</dbReference>
<sequence>MTGWTATQWIPWMTLISTWIEGTVGDSSQSVCPARGWQTVEAEFIQWPKCPQTQWEGQPTLETPAVPPHLLKDPEETVSVPMASSSETTVSTPDERPDHELDTESLLDNANFLSFEDWKKQNLAKVGQSAENVGGSRRGGAGKEDRRRPTGINNALDSLGEDVEIELDFGGFGAGTPETAKPTSWGARVPSDAKAGVIPSAENREVDALAQGVPQAGVSRSKDAGTTCKERFNYASFDCAATVLKTNPECTGSSSVLIENKDSYMLNECRAKNKFLILELCDDILVDTVVLANYEFFSSIFHTFRVSVSDRYPAKPDQWRELGIFEARNTREVQAFAVENPLIWARYVRVEFLTHYGNEFFCPLSLIRVHGTTMLEEYKHDGEASRVEDVVPDEVLDTAHVAAEPENTTPTLDSLADVGTAQREASDQIPETCPNPGPYIDEMVLAKLLGVPGTCSVHDSPVVAGPEGASVPASRPSTNDATPPRGDDAASLAAANETPAKEPGEPKATVAVGTNVDTAPSSATTAVQETASQVVSEADSRSTTFAKEEQSGAVESTRPTATQPPSSNPTTQESFFKSVNKRLQMLESNSSLSLLYIEEQSRILRDAFNKVEKRQLAKTSSFLENLNGTVLHELRQFREQYDHVWKSVALEFELQRVQYHQEVQSLSTQLGVLADELVFQKRVAVIQSIMILFCFGLVLFSRGAVSSYIELPSMQNMVSRSYSLRSSSPPFGSPSVSPTSSSRRAGGHRRNLSEDSQDGPISPTLAYSPPTPVSDVMSSSEEAENRTGGSLALPEVTPPTVRSRSSPPDLQGGEDGTPEESSASAASPDEGKEKRYTMDAHPLTDRTNTHLVQDKDKLNELKAAPAKINSMEYHRQVLQGKLESGDKNQASYVSPSDDIMSPCSKKLSDLKGKRFKNVGKPQSLFAKLGKKNFEQSSAEANRQKENTEGF</sequence>
<feature type="chain" id="PRO_5012977971" description="SUN domain-containing protein" evidence="6">
    <location>
        <begin position="26"/>
        <end position="950"/>
    </location>
</feature>
<keyword evidence="6" id="KW-0732">Signal</keyword>
<dbReference type="InterPro" id="IPR045120">
    <property type="entry name" value="Suco/Slp1-like"/>
</dbReference>
<feature type="region of interest" description="Disordered" evidence="5">
    <location>
        <begin position="926"/>
        <end position="950"/>
    </location>
</feature>
<gene>
    <name evidence="8" type="ORF">ASPCADRAFT_408780</name>
</gene>
<feature type="domain" description="SUN" evidence="7">
    <location>
        <begin position="210"/>
        <end position="374"/>
    </location>
</feature>
<feature type="signal peptide" evidence="6">
    <location>
        <begin position="1"/>
        <end position="25"/>
    </location>
</feature>
<dbReference type="GO" id="GO:0034975">
    <property type="term" value="P:protein folding in endoplasmic reticulum"/>
    <property type="evidence" value="ECO:0007669"/>
    <property type="project" value="TreeGrafter"/>
</dbReference>
<dbReference type="InterPro" id="IPR007727">
    <property type="entry name" value="Spo12"/>
</dbReference>
<feature type="compositionally biased region" description="Polar residues" evidence="5">
    <location>
        <begin position="82"/>
        <end position="92"/>
    </location>
</feature>
<dbReference type="PANTHER" id="PTHR12953">
    <property type="entry name" value="MEMBRANE PROTEIN CH1 RELATED"/>
    <property type="match status" value="1"/>
</dbReference>
<evidence type="ECO:0000313" key="8">
    <source>
        <dbReference type="EMBL" id="OOF92190.1"/>
    </source>
</evidence>
<dbReference type="AlphaFoldDB" id="A0A1R3RCH9"/>
<dbReference type="InterPro" id="IPR012919">
    <property type="entry name" value="SUN_dom"/>
</dbReference>
<feature type="compositionally biased region" description="Basic and acidic residues" evidence="5">
    <location>
        <begin position="829"/>
        <end position="860"/>
    </location>
</feature>
<evidence type="ECO:0000256" key="5">
    <source>
        <dbReference type="SAM" id="MobiDB-lite"/>
    </source>
</evidence>
<feature type="compositionally biased region" description="Low complexity" evidence="5">
    <location>
        <begin position="798"/>
        <end position="808"/>
    </location>
</feature>
<keyword evidence="4" id="KW-0472">Membrane</keyword>
<dbReference type="GO" id="GO:0012505">
    <property type="term" value="C:endomembrane system"/>
    <property type="evidence" value="ECO:0007669"/>
    <property type="project" value="UniProtKB-SubCell"/>
</dbReference>
<accession>A0A1R3RCH9</accession>
<evidence type="ECO:0000256" key="3">
    <source>
        <dbReference type="ARBA" id="ARBA00022989"/>
    </source>
</evidence>
<dbReference type="GO" id="GO:0005737">
    <property type="term" value="C:cytoplasm"/>
    <property type="evidence" value="ECO:0007669"/>
    <property type="project" value="TreeGrafter"/>
</dbReference>
<keyword evidence="3" id="KW-1133">Transmembrane helix</keyword>
<feature type="region of interest" description="Disordered" evidence="5">
    <location>
        <begin position="519"/>
        <end position="573"/>
    </location>
</feature>